<dbReference type="AlphaFoldDB" id="A0A133VPZ9"/>
<protein>
    <submittedName>
        <fullName evidence="1">Uncharacterized protein</fullName>
    </submittedName>
</protein>
<dbReference type="Proteomes" id="UP000070175">
    <property type="component" value="Unassembled WGS sequence"/>
</dbReference>
<gene>
    <name evidence="1" type="ORF">AKJ56_01145</name>
</gene>
<evidence type="ECO:0000313" key="2">
    <source>
        <dbReference type="Proteomes" id="UP000070175"/>
    </source>
</evidence>
<reference evidence="1 2" key="1">
    <citation type="journal article" date="2016" name="Sci. Rep.">
        <title>Metabolic traits of an uncultured archaeal lineage -MSBL1- from brine pools of the Red Sea.</title>
        <authorList>
            <person name="Mwirichia R."/>
            <person name="Alam I."/>
            <person name="Rashid M."/>
            <person name="Vinu M."/>
            <person name="Ba-Alawi W."/>
            <person name="Anthony Kamau A."/>
            <person name="Kamanda Ngugi D."/>
            <person name="Goker M."/>
            <person name="Klenk H.P."/>
            <person name="Bajic V."/>
            <person name="Stingl U."/>
        </authorList>
    </citation>
    <scope>NUCLEOTIDE SEQUENCE [LARGE SCALE GENOMIC DNA]</scope>
    <source>
        <strain evidence="1">SCGC-AAA382N08</strain>
    </source>
</reference>
<proteinExistence type="predicted"/>
<evidence type="ECO:0000313" key="1">
    <source>
        <dbReference type="EMBL" id="KXB08510.1"/>
    </source>
</evidence>
<keyword evidence="2" id="KW-1185">Reference proteome</keyword>
<comment type="caution">
    <text evidence="1">The sequence shown here is derived from an EMBL/GenBank/DDBJ whole genome shotgun (WGS) entry which is preliminary data.</text>
</comment>
<dbReference type="EMBL" id="LHYJ01000012">
    <property type="protein sequence ID" value="KXB08510.1"/>
    <property type="molecule type" value="Genomic_DNA"/>
</dbReference>
<accession>A0A133VPZ9</accession>
<sequence>MTHETLKRKAEQKLSSELETAREKYEEEWLQETCEILTDAGEFESVEECKKEGVEEAKRISREWVREWTEETAEYLK</sequence>
<organism evidence="1 2">
    <name type="scientific">candidate division MSBL1 archaeon SCGC-AAA382N08</name>
    <dbReference type="NCBI Taxonomy" id="1698285"/>
    <lineage>
        <taxon>Archaea</taxon>
        <taxon>Methanobacteriati</taxon>
        <taxon>Methanobacteriota</taxon>
        <taxon>candidate division MSBL1</taxon>
    </lineage>
</organism>
<name>A0A133VPZ9_9EURY</name>